<keyword evidence="1" id="KW-0812">Transmembrane</keyword>
<dbReference type="PANTHER" id="PTHR23537">
    <property type="match status" value="1"/>
</dbReference>
<dbReference type="EMBL" id="JBIRYL010000001">
    <property type="protein sequence ID" value="MFI2230313.1"/>
    <property type="molecule type" value="Genomic_DNA"/>
</dbReference>
<dbReference type="Pfam" id="PF06779">
    <property type="entry name" value="MFS_4"/>
    <property type="match status" value="1"/>
</dbReference>
<feature type="transmembrane region" description="Helical" evidence="1">
    <location>
        <begin position="144"/>
        <end position="164"/>
    </location>
</feature>
<accession>A0ABW7VXX1</accession>
<dbReference type="Proteomes" id="UP001611494">
    <property type="component" value="Unassembled WGS sequence"/>
</dbReference>
<feature type="transmembrane region" description="Helical" evidence="1">
    <location>
        <begin position="228"/>
        <end position="248"/>
    </location>
</feature>
<organism evidence="2 3">
    <name type="scientific">Nocardia testacea</name>
    <dbReference type="NCBI Taxonomy" id="248551"/>
    <lineage>
        <taxon>Bacteria</taxon>
        <taxon>Bacillati</taxon>
        <taxon>Actinomycetota</taxon>
        <taxon>Actinomycetes</taxon>
        <taxon>Mycobacteriales</taxon>
        <taxon>Nocardiaceae</taxon>
        <taxon>Nocardia</taxon>
    </lineage>
</organism>
<proteinExistence type="predicted"/>
<feature type="transmembrane region" description="Helical" evidence="1">
    <location>
        <begin position="58"/>
        <end position="75"/>
    </location>
</feature>
<comment type="caution">
    <text evidence="2">The sequence shown here is derived from an EMBL/GenBank/DDBJ whole genome shotgun (WGS) entry which is preliminary data.</text>
</comment>
<evidence type="ECO:0000313" key="2">
    <source>
        <dbReference type="EMBL" id="MFI2230313.1"/>
    </source>
</evidence>
<dbReference type="RefSeq" id="WP_397061723.1">
    <property type="nucleotide sequence ID" value="NZ_JBIRYL010000001.1"/>
</dbReference>
<feature type="transmembrane region" description="Helical" evidence="1">
    <location>
        <begin position="340"/>
        <end position="362"/>
    </location>
</feature>
<feature type="transmembrane region" description="Helical" evidence="1">
    <location>
        <begin position="115"/>
        <end position="132"/>
    </location>
</feature>
<feature type="transmembrane region" description="Helical" evidence="1">
    <location>
        <begin position="308"/>
        <end position="328"/>
    </location>
</feature>
<keyword evidence="1" id="KW-1133">Transmembrane helix</keyword>
<sequence>MTDLRAARRGGGPALRGRAVGIAAAAGLAAAMGVGRFVFTPLLPILTASAGMSAGEGAVIATGNYAGYLLGAVLLTRRPQLSLRSTFLAWSVVLVASKAAMAATAQVAVASGLRFLAGAASAAIFIACASTVAHHRHEGASPGVAFAGVGTGIALSGVYTLLAAPHLSWQGLWLGSAVLTALLLAPAWLLDIRSESGPADSAGGTAFGAGRSSAGPARRAWRLLLGSYFAEGVGYIIIGTFLVAAVAGTGSASAGALVWALVGLAAAPATLAWHHLAHRIGTGPALITALTVQAAGAAVAAASHSVAAAAVAAVAFGATFMGVVVLTLDYARGLDVPRAAATLTAVYAIGQVIGPLLVVPVIRHSFATAFTVAAVVIAISAVLAFAAFRAGRYPRAPRRRIPAGR</sequence>
<dbReference type="InterPro" id="IPR036259">
    <property type="entry name" value="MFS_trans_sf"/>
</dbReference>
<keyword evidence="1" id="KW-0472">Membrane</keyword>
<keyword evidence="3" id="KW-1185">Reference proteome</keyword>
<dbReference type="PANTHER" id="PTHR23537:SF1">
    <property type="entry name" value="SUGAR TRANSPORTER"/>
    <property type="match status" value="1"/>
</dbReference>
<dbReference type="InterPro" id="IPR010645">
    <property type="entry name" value="MFS_4"/>
</dbReference>
<feature type="transmembrane region" description="Helical" evidence="1">
    <location>
        <begin position="254"/>
        <end position="273"/>
    </location>
</feature>
<feature type="transmembrane region" description="Helical" evidence="1">
    <location>
        <begin position="368"/>
        <end position="390"/>
    </location>
</feature>
<evidence type="ECO:0000256" key="1">
    <source>
        <dbReference type="SAM" id="Phobius"/>
    </source>
</evidence>
<feature type="transmembrane region" description="Helical" evidence="1">
    <location>
        <begin position="20"/>
        <end position="38"/>
    </location>
</feature>
<gene>
    <name evidence="2" type="ORF">ACH49Z_10720</name>
</gene>
<dbReference type="Gene3D" id="1.20.1250.20">
    <property type="entry name" value="MFS general substrate transporter like domains"/>
    <property type="match status" value="2"/>
</dbReference>
<feature type="transmembrane region" description="Helical" evidence="1">
    <location>
        <begin position="87"/>
        <end position="109"/>
    </location>
</feature>
<feature type="transmembrane region" description="Helical" evidence="1">
    <location>
        <begin position="170"/>
        <end position="190"/>
    </location>
</feature>
<reference evidence="2 3" key="1">
    <citation type="submission" date="2024-10" db="EMBL/GenBank/DDBJ databases">
        <title>The Natural Products Discovery Center: Release of the First 8490 Sequenced Strains for Exploring Actinobacteria Biosynthetic Diversity.</title>
        <authorList>
            <person name="Kalkreuter E."/>
            <person name="Kautsar S.A."/>
            <person name="Yang D."/>
            <person name="Bader C.D."/>
            <person name="Teijaro C.N."/>
            <person name="Fluegel L."/>
            <person name="Davis C.M."/>
            <person name="Simpson J.R."/>
            <person name="Lauterbach L."/>
            <person name="Steele A.D."/>
            <person name="Gui C."/>
            <person name="Meng S."/>
            <person name="Li G."/>
            <person name="Viehrig K."/>
            <person name="Ye F."/>
            <person name="Su P."/>
            <person name="Kiefer A.F."/>
            <person name="Nichols A."/>
            <person name="Cepeda A.J."/>
            <person name="Yan W."/>
            <person name="Fan B."/>
            <person name="Jiang Y."/>
            <person name="Adhikari A."/>
            <person name="Zheng C.-J."/>
            <person name="Schuster L."/>
            <person name="Cowan T.M."/>
            <person name="Smanski M.J."/>
            <person name="Chevrette M.G."/>
            <person name="De Carvalho L.P.S."/>
            <person name="Shen B."/>
        </authorList>
    </citation>
    <scope>NUCLEOTIDE SEQUENCE [LARGE SCALE GENOMIC DNA]</scope>
    <source>
        <strain evidence="2 3">NPDC019377</strain>
    </source>
</reference>
<evidence type="ECO:0000313" key="3">
    <source>
        <dbReference type="Proteomes" id="UP001611494"/>
    </source>
</evidence>
<feature type="transmembrane region" description="Helical" evidence="1">
    <location>
        <begin position="285"/>
        <end position="302"/>
    </location>
</feature>
<dbReference type="SUPFAM" id="SSF103473">
    <property type="entry name" value="MFS general substrate transporter"/>
    <property type="match status" value="1"/>
</dbReference>
<name>A0ABW7VXX1_9NOCA</name>
<protein>
    <submittedName>
        <fullName evidence="2">YbfB/YjiJ family MFS transporter</fullName>
    </submittedName>
</protein>